<gene>
    <name evidence="8" type="ORF">FHS54_000880</name>
</gene>
<reference evidence="8 9" key="1">
    <citation type="submission" date="2020-03" db="EMBL/GenBank/DDBJ databases">
        <title>Genomic Encyclopedia of Type Strains, Phase IV (KMG-IV): sequencing the most valuable type-strain genomes for metagenomic binning, comparative biology and taxonomic classification.</title>
        <authorList>
            <person name="Goeker M."/>
        </authorList>
    </citation>
    <scope>NUCLEOTIDE SEQUENCE [LARGE SCALE GENOMIC DNA]</scope>
    <source>
        <strain evidence="8 9">DSM 21299</strain>
    </source>
</reference>
<dbReference type="Gene3D" id="3.40.50.10860">
    <property type="entry name" value="Leucine Dehydrogenase, chain A, domain 1"/>
    <property type="match status" value="1"/>
</dbReference>
<dbReference type="Gene3D" id="3.40.50.720">
    <property type="entry name" value="NAD(P)-binding Rossmann-like Domain"/>
    <property type="match status" value="1"/>
</dbReference>
<keyword evidence="3 5" id="KW-0520">NAD</keyword>
<dbReference type="InterPro" id="IPR016211">
    <property type="entry name" value="Glu/Phe/Leu/Val/Trp_DH_bac/arc"/>
</dbReference>
<dbReference type="PANTHER" id="PTHR42722">
    <property type="entry name" value="LEUCINE DEHYDROGENASE"/>
    <property type="match status" value="1"/>
</dbReference>
<dbReference type="GO" id="GO:0050049">
    <property type="term" value="F:L-leucine dehydrogenase activity"/>
    <property type="evidence" value="ECO:0007669"/>
    <property type="project" value="UniProtKB-EC"/>
</dbReference>
<dbReference type="Pfam" id="PF02812">
    <property type="entry name" value="ELFV_dehydrog_N"/>
    <property type="match status" value="1"/>
</dbReference>
<dbReference type="GO" id="GO:0000166">
    <property type="term" value="F:nucleotide binding"/>
    <property type="evidence" value="ECO:0007669"/>
    <property type="project" value="UniProtKB-KW"/>
</dbReference>
<accession>A0A846M5P5</accession>
<feature type="domain" description="Glutamate/phenylalanine/leucine/valine/L-tryptophan dehydrogenase C-terminal" evidence="7">
    <location>
        <begin position="143"/>
        <end position="349"/>
    </location>
</feature>
<evidence type="ECO:0000256" key="6">
    <source>
        <dbReference type="RuleBase" id="RU004417"/>
    </source>
</evidence>
<dbReference type="GO" id="GO:0006520">
    <property type="term" value="P:amino acid metabolic process"/>
    <property type="evidence" value="ECO:0007669"/>
    <property type="project" value="InterPro"/>
</dbReference>
<evidence type="ECO:0000256" key="1">
    <source>
        <dbReference type="ARBA" id="ARBA00006382"/>
    </source>
</evidence>
<comment type="similarity">
    <text evidence="1 6">Belongs to the Glu/Leu/Phe/Val dehydrogenases family.</text>
</comment>
<keyword evidence="2 6" id="KW-0560">Oxidoreductase</keyword>
<dbReference type="AlphaFoldDB" id="A0A846M5P5"/>
<dbReference type="InterPro" id="IPR046346">
    <property type="entry name" value="Aminoacid_DH-like_N_sf"/>
</dbReference>
<comment type="caution">
    <text evidence="8">The sequence shown here is derived from an EMBL/GenBank/DDBJ whole genome shotgun (WGS) entry which is preliminary data.</text>
</comment>
<dbReference type="Proteomes" id="UP000576821">
    <property type="component" value="Unassembled WGS sequence"/>
</dbReference>
<evidence type="ECO:0000259" key="7">
    <source>
        <dbReference type="SMART" id="SM00839"/>
    </source>
</evidence>
<dbReference type="SUPFAM" id="SSF51735">
    <property type="entry name" value="NAD(P)-binding Rossmann-fold domains"/>
    <property type="match status" value="1"/>
</dbReference>
<evidence type="ECO:0000313" key="9">
    <source>
        <dbReference type="Proteomes" id="UP000576821"/>
    </source>
</evidence>
<dbReference type="InterPro" id="IPR036291">
    <property type="entry name" value="NAD(P)-bd_dom_sf"/>
</dbReference>
<name>A0A846M5P5_9SPHN</name>
<evidence type="ECO:0000256" key="2">
    <source>
        <dbReference type="ARBA" id="ARBA00023002"/>
    </source>
</evidence>
<proteinExistence type="inferred from homology"/>
<dbReference type="SMART" id="SM00839">
    <property type="entry name" value="ELFV_dehydrog"/>
    <property type="match status" value="1"/>
</dbReference>
<dbReference type="SUPFAM" id="SSF53223">
    <property type="entry name" value="Aminoacid dehydrogenase-like, N-terminal domain"/>
    <property type="match status" value="1"/>
</dbReference>
<evidence type="ECO:0000256" key="4">
    <source>
        <dbReference type="PIRSR" id="PIRSR000188-1"/>
    </source>
</evidence>
<dbReference type="EC" id="1.4.1.9" evidence="8"/>
<dbReference type="CDD" id="cd01075">
    <property type="entry name" value="NAD_bind_Leu_Phe_Val_DH"/>
    <property type="match status" value="1"/>
</dbReference>
<dbReference type="InterPro" id="IPR006096">
    <property type="entry name" value="Glu/Leu/Phe/Val/Trp_DH_C"/>
</dbReference>
<organism evidence="8 9">
    <name type="scientific">Sphingobium vermicomposti</name>
    <dbReference type="NCBI Taxonomy" id="529005"/>
    <lineage>
        <taxon>Bacteria</taxon>
        <taxon>Pseudomonadati</taxon>
        <taxon>Pseudomonadota</taxon>
        <taxon>Alphaproteobacteria</taxon>
        <taxon>Sphingomonadales</taxon>
        <taxon>Sphingomonadaceae</taxon>
        <taxon>Sphingobium</taxon>
    </lineage>
</organism>
<dbReference type="RefSeq" id="WP_167302533.1">
    <property type="nucleotide sequence ID" value="NZ_JAASQR010000001.1"/>
</dbReference>
<dbReference type="InterPro" id="IPR006095">
    <property type="entry name" value="Glu/Leu/Phe/Val/Trp_DH"/>
</dbReference>
<keyword evidence="9" id="KW-1185">Reference proteome</keyword>
<dbReference type="EMBL" id="JAASQR010000001">
    <property type="protein sequence ID" value="NIJ15931.1"/>
    <property type="molecule type" value="Genomic_DNA"/>
</dbReference>
<keyword evidence="5" id="KW-0547">Nucleotide-binding</keyword>
<protein>
    <submittedName>
        <fullName evidence="8">Leucine dehydrogenase</fullName>
        <ecNumber evidence="8">1.4.1.9</ecNumber>
    </submittedName>
</protein>
<dbReference type="PANTHER" id="PTHR42722:SF1">
    <property type="entry name" value="VALINE DEHYDROGENASE"/>
    <property type="match status" value="1"/>
</dbReference>
<sequence>MTLQVPDARPEEVIALDHPQSGLRGFIVVHSTALGQGAGGCRLWTYEDDEAALADALRLAEGMTLKNALAGLPFGGAKAVIRRPEGDFDRQAMFRAFGEAVEALQGRYVTAEDVGTNITDMQNIASQTAYVAGLAKQGGRAGGDPSPWTALGIFEAMKAAADHGLGSGVAGLRVAVQGVGNVGEGLCALLAEAGAHLVVADIDPRRAERMREAYRAEVVGIDAIAETNADIFAPCALGGVLTPDSVSRIAARVICGGANNQLSSPDVAEMLMARNISYVPDYVANAGGIINVSAEYLNEEADQVRDRVLAIGPRTRLILDQASAQGVSPAIVADAAARRIVEAARAVSA</sequence>
<dbReference type="PRINTS" id="PR00082">
    <property type="entry name" value="GLFDHDRGNASE"/>
</dbReference>
<feature type="binding site" evidence="5">
    <location>
        <begin position="178"/>
        <end position="183"/>
    </location>
    <ligand>
        <name>NAD(+)</name>
        <dbReference type="ChEBI" id="CHEBI:57540"/>
    </ligand>
</feature>
<dbReference type="Pfam" id="PF00208">
    <property type="entry name" value="ELFV_dehydrog"/>
    <property type="match status" value="1"/>
</dbReference>
<evidence type="ECO:0000256" key="5">
    <source>
        <dbReference type="PIRSR" id="PIRSR000188-2"/>
    </source>
</evidence>
<evidence type="ECO:0000256" key="3">
    <source>
        <dbReference type="ARBA" id="ARBA00023027"/>
    </source>
</evidence>
<evidence type="ECO:0000313" key="8">
    <source>
        <dbReference type="EMBL" id="NIJ15931.1"/>
    </source>
</evidence>
<dbReference type="InterPro" id="IPR006097">
    <property type="entry name" value="Glu/Leu/Phe/Val/Trp_DH_dimer"/>
</dbReference>
<dbReference type="PIRSF" id="PIRSF000188">
    <property type="entry name" value="Phe_leu_dh"/>
    <property type="match status" value="1"/>
</dbReference>
<feature type="active site" description="Proton donor/acceptor" evidence="4">
    <location>
        <position position="78"/>
    </location>
</feature>